<dbReference type="CDD" id="cd17557">
    <property type="entry name" value="REC_Rcp-like"/>
    <property type="match status" value="1"/>
</dbReference>
<dbReference type="PANTHER" id="PTHR44520:SF2">
    <property type="entry name" value="RESPONSE REGULATOR RCP1"/>
    <property type="match status" value="1"/>
</dbReference>
<evidence type="ECO:0000313" key="4">
    <source>
        <dbReference type="Proteomes" id="UP001238179"/>
    </source>
</evidence>
<dbReference type="InterPro" id="IPR052893">
    <property type="entry name" value="TCS_response_regulator"/>
</dbReference>
<dbReference type="GO" id="GO:0000160">
    <property type="term" value="P:phosphorelay signal transduction system"/>
    <property type="evidence" value="ECO:0007669"/>
    <property type="project" value="InterPro"/>
</dbReference>
<dbReference type="InterPro" id="IPR001789">
    <property type="entry name" value="Sig_transdc_resp-reg_receiver"/>
</dbReference>
<gene>
    <name evidence="3" type="ORF">METEAL_37510</name>
</gene>
<protein>
    <submittedName>
        <fullName evidence="3">Response regulator</fullName>
    </submittedName>
</protein>
<evidence type="ECO:0000313" key="3">
    <source>
        <dbReference type="EMBL" id="BDU74577.1"/>
    </source>
</evidence>
<feature type="domain" description="Response regulatory" evidence="2">
    <location>
        <begin position="11"/>
        <end position="132"/>
    </location>
</feature>
<keyword evidence="1" id="KW-0597">Phosphoprotein</keyword>
<dbReference type="Gene3D" id="3.40.50.2300">
    <property type="match status" value="1"/>
</dbReference>
<reference evidence="4" key="1">
    <citation type="journal article" date="2023" name="Int. J. Syst. Evol. Microbiol.">
        <title>Mesoterricola silvestris gen. nov., sp. nov., Mesoterricola sediminis sp. nov., Geothrix oryzae sp. nov., Geothrix edaphica sp. nov., Geothrix rubra sp. nov., and Geothrix limicola sp. nov., six novel members of Acidobacteriota isolated from soils.</title>
        <authorList>
            <person name="Itoh H."/>
            <person name="Sugisawa Y."/>
            <person name="Mise K."/>
            <person name="Xu Z."/>
            <person name="Kuniyasu M."/>
            <person name="Ushijima N."/>
            <person name="Kawano K."/>
            <person name="Kobayashi E."/>
            <person name="Shiratori Y."/>
            <person name="Masuda Y."/>
            <person name="Senoo K."/>
        </authorList>
    </citation>
    <scope>NUCLEOTIDE SEQUENCE [LARGE SCALE GENOMIC DNA]</scope>
    <source>
        <strain evidence="4">W79</strain>
    </source>
</reference>
<dbReference type="AlphaFoldDB" id="A0AA48GNC6"/>
<dbReference type="Pfam" id="PF00072">
    <property type="entry name" value="Response_reg"/>
    <property type="match status" value="1"/>
</dbReference>
<dbReference type="PANTHER" id="PTHR44520">
    <property type="entry name" value="RESPONSE REGULATOR RCP1-RELATED"/>
    <property type="match status" value="1"/>
</dbReference>
<evidence type="ECO:0000259" key="2">
    <source>
        <dbReference type="PROSITE" id="PS50110"/>
    </source>
</evidence>
<sequence>MPHVLPFENVTILIAEDDEGHAVLIREHLQEAGVTGPILRFRDGQEVLDHFKGPGREGRSLLLLDINMPRVGGVEVLRRLKADPGTRRTPVIMLTTTDDPREVAVCYDAGCNLYITKPRNFEDFSTALTLLGRFLPVIQVADP</sequence>
<evidence type="ECO:0000256" key="1">
    <source>
        <dbReference type="PROSITE-ProRule" id="PRU00169"/>
    </source>
</evidence>
<feature type="modified residue" description="4-aspartylphosphate" evidence="1">
    <location>
        <position position="65"/>
    </location>
</feature>
<organism evidence="3 4">
    <name type="scientific">Mesoterricola silvestris</name>
    <dbReference type="NCBI Taxonomy" id="2927979"/>
    <lineage>
        <taxon>Bacteria</taxon>
        <taxon>Pseudomonadati</taxon>
        <taxon>Acidobacteriota</taxon>
        <taxon>Holophagae</taxon>
        <taxon>Holophagales</taxon>
        <taxon>Holophagaceae</taxon>
        <taxon>Mesoterricola</taxon>
    </lineage>
</organism>
<keyword evidence="4" id="KW-1185">Reference proteome</keyword>
<dbReference type="EMBL" id="AP027080">
    <property type="protein sequence ID" value="BDU74577.1"/>
    <property type="molecule type" value="Genomic_DNA"/>
</dbReference>
<dbReference type="SMART" id="SM00448">
    <property type="entry name" value="REC"/>
    <property type="match status" value="1"/>
</dbReference>
<dbReference type="SUPFAM" id="SSF52172">
    <property type="entry name" value="CheY-like"/>
    <property type="match status" value="1"/>
</dbReference>
<accession>A0AA48GNC6</accession>
<dbReference type="KEGG" id="msil:METEAL_37510"/>
<name>A0AA48GNC6_9BACT</name>
<dbReference type="RefSeq" id="WP_316413252.1">
    <property type="nucleotide sequence ID" value="NZ_AP027080.1"/>
</dbReference>
<dbReference type="PROSITE" id="PS50110">
    <property type="entry name" value="RESPONSE_REGULATORY"/>
    <property type="match status" value="1"/>
</dbReference>
<dbReference type="InterPro" id="IPR011006">
    <property type="entry name" value="CheY-like_superfamily"/>
</dbReference>
<proteinExistence type="predicted"/>
<dbReference type="Proteomes" id="UP001238179">
    <property type="component" value="Chromosome"/>
</dbReference>